<dbReference type="FunFam" id="3.40.50.300:FF:000430">
    <property type="entry name" value="Probable Ras-related protein Rab-18"/>
    <property type="match status" value="1"/>
</dbReference>
<evidence type="ECO:0000256" key="7">
    <source>
        <dbReference type="ARBA" id="ARBA00022801"/>
    </source>
</evidence>
<evidence type="ECO:0000256" key="3">
    <source>
        <dbReference type="ARBA" id="ARBA00011984"/>
    </source>
</evidence>
<keyword evidence="4" id="KW-0813">Transport</keyword>
<dbReference type="SMART" id="SM00173">
    <property type="entry name" value="RAS"/>
    <property type="match status" value="1"/>
</dbReference>
<evidence type="ECO:0000256" key="10">
    <source>
        <dbReference type="ARBA" id="ARBA00023288"/>
    </source>
</evidence>
<comment type="similarity">
    <text evidence="2">Belongs to the small GTPase superfamily. Rab family.</text>
</comment>
<dbReference type="InterPro" id="IPR027417">
    <property type="entry name" value="P-loop_NTPase"/>
</dbReference>
<evidence type="ECO:0000256" key="11">
    <source>
        <dbReference type="ARBA" id="ARBA00023289"/>
    </source>
</evidence>
<dbReference type="Ensembl" id="ENSPCLT00000001774.1">
    <property type="protein sequence ID" value="ENSPCLP00000001311.1"/>
    <property type="gene ID" value="ENSPCLG00000001097.1"/>
</dbReference>
<evidence type="ECO:0000256" key="1">
    <source>
        <dbReference type="ARBA" id="ARBA00004502"/>
    </source>
</evidence>
<dbReference type="InterPro" id="IPR001806">
    <property type="entry name" value="Small_GTPase"/>
</dbReference>
<evidence type="ECO:0000256" key="12">
    <source>
        <dbReference type="ARBA" id="ARBA00024188"/>
    </source>
</evidence>
<keyword evidence="6" id="KW-0547">Nucleotide-binding</keyword>
<dbReference type="GO" id="GO:0005794">
    <property type="term" value="C:Golgi apparatus"/>
    <property type="evidence" value="ECO:0007669"/>
    <property type="project" value="UniProtKB-SubCell"/>
</dbReference>
<dbReference type="PROSITE" id="PS51419">
    <property type="entry name" value="RAB"/>
    <property type="match status" value="1"/>
</dbReference>
<keyword evidence="15" id="KW-1185">Reference proteome</keyword>
<organism evidence="14 15">
    <name type="scientific">Phasianus colchicus</name>
    <name type="common">Common pheasant</name>
    <dbReference type="NCBI Taxonomy" id="9054"/>
    <lineage>
        <taxon>Eukaryota</taxon>
        <taxon>Metazoa</taxon>
        <taxon>Chordata</taxon>
        <taxon>Craniata</taxon>
        <taxon>Vertebrata</taxon>
        <taxon>Euteleostomi</taxon>
        <taxon>Archelosauria</taxon>
        <taxon>Archosauria</taxon>
        <taxon>Dinosauria</taxon>
        <taxon>Saurischia</taxon>
        <taxon>Theropoda</taxon>
        <taxon>Coelurosauria</taxon>
        <taxon>Aves</taxon>
        <taxon>Neognathae</taxon>
        <taxon>Galloanserae</taxon>
        <taxon>Galliformes</taxon>
        <taxon>Phasianidae</taxon>
        <taxon>Phasianinae</taxon>
        <taxon>Phasianus</taxon>
    </lineage>
</organism>
<proteinExistence type="inferred from homology"/>
<keyword evidence="10" id="KW-0449">Lipoprotein</keyword>
<dbReference type="GO" id="GO:0003925">
    <property type="term" value="F:G protein activity"/>
    <property type="evidence" value="ECO:0007669"/>
    <property type="project" value="UniProtKB-EC"/>
</dbReference>
<protein>
    <recommendedName>
        <fullName evidence="3">small monomeric GTPase</fullName>
        <ecNumber evidence="3">3.6.5.2</ecNumber>
    </recommendedName>
</protein>
<dbReference type="AlphaFoldDB" id="A0A669PI10"/>
<dbReference type="SMART" id="SM00175">
    <property type="entry name" value="RAB"/>
    <property type="match status" value="1"/>
</dbReference>
<dbReference type="SMART" id="SM00174">
    <property type="entry name" value="RHO"/>
    <property type="match status" value="1"/>
</dbReference>
<keyword evidence="8" id="KW-0653">Protein transport</keyword>
<dbReference type="Pfam" id="PF00071">
    <property type="entry name" value="Ras"/>
    <property type="match status" value="1"/>
</dbReference>
<evidence type="ECO:0000256" key="8">
    <source>
        <dbReference type="ARBA" id="ARBA00022927"/>
    </source>
</evidence>
<keyword evidence="7" id="KW-0378">Hydrolase</keyword>
<evidence type="ECO:0000313" key="15">
    <source>
        <dbReference type="Proteomes" id="UP000472261"/>
    </source>
</evidence>
<dbReference type="InterPro" id="IPR005225">
    <property type="entry name" value="Small_GTP-bd"/>
</dbReference>
<evidence type="ECO:0000256" key="4">
    <source>
        <dbReference type="ARBA" id="ARBA00022448"/>
    </source>
</evidence>
<sequence>LCNLAITFRCVIYRLLASCEYAAITNSSFFSVLISLLLRFTDDTFDPELAATIGVDFKVKTISVDGNKAKLAIWDTAGQERFRTLTPSYYRGAQGVILVYDVTRRDTFVKLDNWLNELETYCTRNDIVKMLVGNKIDKENREVDRNEGLKFARKHSMLFIEASAKTCDGVQCAFEELVEKIIQTPGLWESESQNKGVKLSNKEEGHGGGACGFYDAVYSRPAVESLHFWQGV</sequence>
<dbReference type="InterPro" id="IPR050227">
    <property type="entry name" value="Rab"/>
</dbReference>
<dbReference type="PROSITE" id="PS51421">
    <property type="entry name" value="RAS"/>
    <property type="match status" value="1"/>
</dbReference>
<keyword evidence="11" id="KW-0636">Prenylation</keyword>
<dbReference type="CDD" id="cd01863">
    <property type="entry name" value="Rab18"/>
    <property type="match status" value="1"/>
</dbReference>
<evidence type="ECO:0000256" key="13">
    <source>
        <dbReference type="ARBA" id="ARBA00047660"/>
    </source>
</evidence>
<evidence type="ECO:0000256" key="6">
    <source>
        <dbReference type="ARBA" id="ARBA00022741"/>
    </source>
</evidence>
<name>A0A669PI10_PHACC</name>
<dbReference type="GO" id="GO:0005525">
    <property type="term" value="F:GTP binding"/>
    <property type="evidence" value="ECO:0007669"/>
    <property type="project" value="UniProtKB-KW"/>
</dbReference>
<keyword evidence="5" id="KW-0551">Lipid droplet</keyword>
<dbReference type="SUPFAM" id="SSF52540">
    <property type="entry name" value="P-loop containing nucleoside triphosphate hydrolases"/>
    <property type="match status" value="1"/>
</dbReference>
<comment type="subcellular location">
    <subcellularLocation>
        <location evidence="12">Golgi apparatus</location>
        <location evidence="12">cis-Golgi network membrane</location>
    </subcellularLocation>
    <subcellularLocation>
        <location evidence="1">Lipid droplet</location>
    </subcellularLocation>
</comment>
<dbReference type="SMART" id="SM00176">
    <property type="entry name" value="RAN"/>
    <property type="match status" value="1"/>
</dbReference>
<evidence type="ECO:0000256" key="9">
    <source>
        <dbReference type="ARBA" id="ARBA00023134"/>
    </source>
</evidence>
<dbReference type="PRINTS" id="PR00449">
    <property type="entry name" value="RASTRNSFRMNG"/>
</dbReference>
<dbReference type="Proteomes" id="UP000472261">
    <property type="component" value="Unplaced"/>
</dbReference>
<dbReference type="GO" id="GO:0015031">
    <property type="term" value="P:protein transport"/>
    <property type="evidence" value="ECO:0007669"/>
    <property type="project" value="UniProtKB-KW"/>
</dbReference>
<dbReference type="Gene3D" id="3.40.50.300">
    <property type="entry name" value="P-loop containing nucleotide triphosphate hydrolases"/>
    <property type="match status" value="1"/>
</dbReference>
<comment type="catalytic activity">
    <reaction evidence="13">
        <text>GTP + H2O = GDP + phosphate + H(+)</text>
        <dbReference type="Rhea" id="RHEA:19669"/>
        <dbReference type="ChEBI" id="CHEBI:15377"/>
        <dbReference type="ChEBI" id="CHEBI:15378"/>
        <dbReference type="ChEBI" id="CHEBI:37565"/>
        <dbReference type="ChEBI" id="CHEBI:43474"/>
        <dbReference type="ChEBI" id="CHEBI:58189"/>
        <dbReference type="EC" id="3.6.5.2"/>
    </reaction>
    <physiologicalReaction direction="left-to-right" evidence="13">
        <dbReference type="Rhea" id="RHEA:19670"/>
    </physiologicalReaction>
</comment>
<keyword evidence="9" id="KW-0342">GTP-binding</keyword>
<dbReference type="EC" id="3.6.5.2" evidence="3"/>
<accession>A0A669PI10</accession>
<evidence type="ECO:0000256" key="2">
    <source>
        <dbReference type="ARBA" id="ARBA00006270"/>
    </source>
</evidence>
<evidence type="ECO:0000256" key="5">
    <source>
        <dbReference type="ARBA" id="ARBA00022677"/>
    </source>
</evidence>
<evidence type="ECO:0000313" key="14">
    <source>
        <dbReference type="Ensembl" id="ENSPCLP00000001311.1"/>
    </source>
</evidence>
<dbReference type="GO" id="GO:0005811">
    <property type="term" value="C:lipid droplet"/>
    <property type="evidence" value="ECO:0007669"/>
    <property type="project" value="UniProtKB-SubCell"/>
</dbReference>
<dbReference type="PANTHER" id="PTHR47977">
    <property type="entry name" value="RAS-RELATED PROTEIN RAB"/>
    <property type="match status" value="1"/>
</dbReference>
<reference evidence="14" key="1">
    <citation type="submission" date="2025-08" db="UniProtKB">
        <authorList>
            <consortium name="Ensembl"/>
        </authorList>
    </citation>
    <scope>IDENTIFICATION</scope>
</reference>
<dbReference type="NCBIfam" id="TIGR00231">
    <property type="entry name" value="small_GTP"/>
    <property type="match status" value="1"/>
</dbReference>
<reference evidence="14" key="2">
    <citation type="submission" date="2025-09" db="UniProtKB">
        <authorList>
            <consortium name="Ensembl"/>
        </authorList>
    </citation>
    <scope>IDENTIFICATION</scope>
</reference>